<dbReference type="InterPro" id="IPR002110">
    <property type="entry name" value="Ankyrin_rpt"/>
</dbReference>
<dbReference type="InterPro" id="IPR027417">
    <property type="entry name" value="P-loop_NTPase"/>
</dbReference>
<dbReference type="EMBL" id="JBFCZG010000011">
    <property type="protein sequence ID" value="KAL3417181.1"/>
    <property type="molecule type" value="Genomic_DNA"/>
</dbReference>
<reference evidence="5 6" key="1">
    <citation type="submission" date="2024-06" db="EMBL/GenBank/DDBJ databases">
        <title>Complete genome of Phlyctema vagabunda strain 19-DSS-EL-015.</title>
        <authorList>
            <person name="Fiorenzani C."/>
        </authorList>
    </citation>
    <scope>NUCLEOTIDE SEQUENCE [LARGE SCALE GENOMIC DNA]</scope>
    <source>
        <strain evidence="5 6">19-DSS-EL-015</strain>
    </source>
</reference>
<dbReference type="Gene3D" id="1.25.40.20">
    <property type="entry name" value="Ankyrin repeat-containing domain"/>
    <property type="match status" value="1"/>
</dbReference>
<dbReference type="Pfam" id="PF22939">
    <property type="entry name" value="WHD_GPIID"/>
    <property type="match status" value="1"/>
</dbReference>
<evidence type="ECO:0000313" key="6">
    <source>
        <dbReference type="Proteomes" id="UP001629113"/>
    </source>
</evidence>
<accession>A0ABR4P1K1</accession>
<evidence type="ECO:0000313" key="5">
    <source>
        <dbReference type="EMBL" id="KAL3417181.1"/>
    </source>
</evidence>
<keyword evidence="6" id="KW-1185">Reference proteome</keyword>
<dbReference type="SMART" id="SM00248">
    <property type="entry name" value="ANK"/>
    <property type="match status" value="4"/>
</dbReference>
<dbReference type="InterPro" id="IPR056884">
    <property type="entry name" value="NPHP3-like_N"/>
</dbReference>
<dbReference type="PANTHER" id="PTHR10039:SF16">
    <property type="entry name" value="GPI INOSITOL-DEACYLASE"/>
    <property type="match status" value="1"/>
</dbReference>
<dbReference type="InterPro" id="IPR054471">
    <property type="entry name" value="GPIID_WHD"/>
</dbReference>
<dbReference type="SUPFAM" id="SSF52540">
    <property type="entry name" value="P-loop containing nucleoside triphosphate hydrolases"/>
    <property type="match status" value="1"/>
</dbReference>
<evidence type="ECO:0008006" key="7">
    <source>
        <dbReference type="Google" id="ProtNLM"/>
    </source>
</evidence>
<feature type="repeat" description="ANK" evidence="2">
    <location>
        <begin position="684"/>
        <end position="716"/>
    </location>
</feature>
<feature type="domain" description="GPI inositol-deacylase winged helix" evidence="3">
    <location>
        <begin position="497"/>
        <end position="573"/>
    </location>
</feature>
<keyword evidence="1" id="KW-0677">Repeat</keyword>
<evidence type="ECO:0000256" key="2">
    <source>
        <dbReference type="PROSITE-ProRule" id="PRU00023"/>
    </source>
</evidence>
<evidence type="ECO:0000256" key="1">
    <source>
        <dbReference type="ARBA" id="ARBA00022737"/>
    </source>
</evidence>
<feature type="repeat" description="ANK" evidence="2">
    <location>
        <begin position="751"/>
        <end position="783"/>
    </location>
</feature>
<dbReference type="Pfam" id="PF24883">
    <property type="entry name" value="NPHP3_N"/>
    <property type="match status" value="1"/>
</dbReference>
<dbReference type="Gene3D" id="3.40.50.300">
    <property type="entry name" value="P-loop containing nucleotide triphosphate hydrolases"/>
    <property type="match status" value="1"/>
</dbReference>
<dbReference type="InterPro" id="IPR036770">
    <property type="entry name" value="Ankyrin_rpt-contain_sf"/>
</dbReference>
<evidence type="ECO:0000259" key="4">
    <source>
        <dbReference type="Pfam" id="PF24883"/>
    </source>
</evidence>
<evidence type="ECO:0000259" key="3">
    <source>
        <dbReference type="Pfam" id="PF22939"/>
    </source>
</evidence>
<gene>
    <name evidence="5" type="ORF">PVAG01_11181</name>
</gene>
<dbReference type="PROSITE" id="PS50297">
    <property type="entry name" value="ANK_REP_REGION"/>
    <property type="match status" value="3"/>
</dbReference>
<dbReference type="SUPFAM" id="SSF48403">
    <property type="entry name" value="Ankyrin repeat"/>
    <property type="match status" value="1"/>
</dbReference>
<dbReference type="PROSITE" id="PS50088">
    <property type="entry name" value="ANK_REPEAT"/>
    <property type="match status" value="3"/>
</dbReference>
<comment type="caution">
    <text evidence="5">The sequence shown here is derived from an EMBL/GenBank/DDBJ whole genome shotgun (WGS) entry which is preliminary data.</text>
</comment>
<dbReference type="Proteomes" id="UP001629113">
    <property type="component" value="Unassembled WGS sequence"/>
</dbReference>
<protein>
    <recommendedName>
        <fullName evidence="7">NACHT domain-containing protein</fullName>
    </recommendedName>
</protein>
<sequence>MDPLSITVGIIALLQATNKVITVCYDFRAAVKEAPWSLTRTLDEIKDLRNVLETLEGLVDQPECIASKHLEERPALRLLQNSKDGPLASCLRELERLQEKIGSPNYARQPGTKRRALAEALKWRLKDRDATLCLERIERCKSTLKLAMHADEMTMLNGIWTMTAALKDGTQSTNNKIAELHLEIRSKETDARNRKVLQWLSPIDPSESHETAVEVYQKGTSEWFIQCAEFRDWFRGRGGLLWLSGFPGAGKTIIFAKIVAYLTQALHDLPEEGQLAYFYCDFRKNESQKPLNVIGSLVAQLCSASGQFPSELVDAFNGKRDSCGRSQRPGFEVLKQALQWFAREQKLILLVDAIDECEARGSLLNHIRILEAESENLSFLLTSRNESDIRDRLLTYPRVTLESHSEEVDHDIGSYIENRLKLDQNLQWLDASIRAEISYHIRSRSKGMFQWAQCQIDSIGRARTVKAIRAALKELPVGLDETYRRILTRIPTSDAETTRRVLLWLAFSMRRLTLNELHTAIAINPELDHLDEESQLRSAHDILELCGSLISVSDQGHVSLAHLSVKDYLLSAEIKLQPSVSIFTLSAPEANHELASNCIGYMMFKEFSKGPAPTSDDYVARLSNYTLMKHAAVAWPYYFRASEPSPELRCLASRFFSPSLRENFMSWVQILNAGDVSEWDFYPRHATSLYYASSFGLSDVVEELIRAGADLDTPGSRYQGTALQAAVLRNQLRVMKLLLRAGADPNRPDKNGTSPLHFAAALGSLHSVAILVQYGASKESIGNLGDTPVDWAEKAGRQDAVDMILGRMDPDILDLDDSVQQGVWYPYKTYFPSSAGRK</sequence>
<feature type="repeat" description="ANK" evidence="2">
    <location>
        <begin position="718"/>
        <end position="750"/>
    </location>
</feature>
<keyword evidence="2" id="KW-0040">ANK repeat</keyword>
<dbReference type="Pfam" id="PF12796">
    <property type="entry name" value="Ank_2"/>
    <property type="match status" value="1"/>
</dbReference>
<proteinExistence type="predicted"/>
<organism evidence="5 6">
    <name type="scientific">Phlyctema vagabunda</name>
    <dbReference type="NCBI Taxonomy" id="108571"/>
    <lineage>
        <taxon>Eukaryota</taxon>
        <taxon>Fungi</taxon>
        <taxon>Dikarya</taxon>
        <taxon>Ascomycota</taxon>
        <taxon>Pezizomycotina</taxon>
        <taxon>Leotiomycetes</taxon>
        <taxon>Helotiales</taxon>
        <taxon>Dermateaceae</taxon>
        <taxon>Phlyctema</taxon>
    </lineage>
</organism>
<name>A0ABR4P1K1_9HELO</name>
<dbReference type="PANTHER" id="PTHR10039">
    <property type="entry name" value="AMELOGENIN"/>
    <property type="match status" value="1"/>
</dbReference>
<feature type="domain" description="Nephrocystin 3-like N-terminal" evidence="4">
    <location>
        <begin position="219"/>
        <end position="384"/>
    </location>
</feature>